<evidence type="ECO:0000313" key="2">
    <source>
        <dbReference type="Proteomes" id="UP000034617"/>
    </source>
</evidence>
<dbReference type="EMBL" id="LCHM01000066">
    <property type="protein sequence ID" value="KKT34754.1"/>
    <property type="molecule type" value="Genomic_DNA"/>
</dbReference>
<sequence length="68" mass="8115">MPQVDVLRDNRAVIHSFVDGDRIVRPTFRETETDALAHALWLVRHRSAEEAERYLDEYIQRNSSRIRH</sequence>
<dbReference type="Proteomes" id="UP000034617">
    <property type="component" value="Unassembled WGS sequence"/>
</dbReference>
<evidence type="ECO:0000313" key="1">
    <source>
        <dbReference type="EMBL" id="KKT34754.1"/>
    </source>
</evidence>
<proteinExistence type="predicted"/>
<dbReference type="AlphaFoldDB" id="A0A0G1JHB7"/>
<name>A0A0G1JHB7_9BACT</name>
<gene>
    <name evidence="1" type="ORF">UW22_C0066G0009</name>
</gene>
<accession>A0A0G1JHB7</accession>
<protein>
    <submittedName>
        <fullName evidence="1">Uncharacterized protein</fullName>
    </submittedName>
</protein>
<comment type="caution">
    <text evidence="1">The sequence shown here is derived from an EMBL/GenBank/DDBJ whole genome shotgun (WGS) entry which is preliminary data.</text>
</comment>
<reference evidence="1 2" key="1">
    <citation type="journal article" date="2015" name="Nature">
        <title>rRNA introns, odd ribosomes, and small enigmatic genomes across a large radiation of phyla.</title>
        <authorList>
            <person name="Brown C.T."/>
            <person name="Hug L.A."/>
            <person name="Thomas B.C."/>
            <person name="Sharon I."/>
            <person name="Castelle C.J."/>
            <person name="Singh A."/>
            <person name="Wilkins M.J."/>
            <person name="Williams K.H."/>
            <person name="Banfield J.F."/>
        </authorList>
    </citation>
    <scope>NUCLEOTIDE SEQUENCE [LARGE SCALE GENOMIC DNA]</scope>
</reference>
<organism evidence="1 2">
    <name type="scientific">Candidatus Gottesmanbacteria bacterium GW2011_GWB1_44_11c</name>
    <dbReference type="NCBI Taxonomy" id="1618447"/>
    <lineage>
        <taxon>Bacteria</taxon>
        <taxon>Candidatus Gottesmaniibacteriota</taxon>
    </lineage>
</organism>